<accession>A0A2P8FQ73</accession>
<dbReference type="Gene3D" id="2.40.10.10">
    <property type="entry name" value="Trypsin-like serine proteases"/>
    <property type="match status" value="2"/>
</dbReference>
<protein>
    <submittedName>
        <fullName evidence="3">Trypsin-like peptidase</fullName>
    </submittedName>
</protein>
<evidence type="ECO:0000313" key="4">
    <source>
        <dbReference type="Proteomes" id="UP000241964"/>
    </source>
</evidence>
<dbReference type="AlphaFoldDB" id="A0A2P8FQ73"/>
<evidence type="ECO:0000256" key="1">
    <source>
        <dbReference type="SAM" id="SignalP"/>
    </source>
</evidence>
<dbReference type="SUPFAM" id="SSF50494">
    <property type="entry name" value="Trypsin-like serine proteases"/>
    <property type="match status" value="1"/>
</dbReference>
<dbReference type="Proteomes" id="UP000241964">
    <property type="component" value="Unassembled WGS sequence"/>
</dbReference>
<comment type="caution">
    <text evidence="3">The sequence shown here is derived from an EMBL/GenBank/DDBJ whole genome shotgun (WGS) entry which is preliminary data.</text>
</comment>
<organism evidence="3 4">
    <name type="scientific">Dyadobacter jiangsuensis</name>
    <dbReference type="NCBI Taxonomy" id="1591085"/>
    <lineage>
        <taxon>Bacteria</taxon>
        <taxon>Pseudomonadati</taxon>
        <taxon>Bacteroidota</taxon>
        <taxon>Cytophagia</taxon>
        <taxon>Cytophagales</taxon>
        <taxon>Spirosomataceae</taxon>
        <taxon>Dyadobacter</taxon>
    </lineage>
</organism>
<dbReference type="PANTHER" id="PTHR36234">
    <property type="entry name" value="LYSYL ENDOPEPTIDASE"/>
    <property type="match status" value="1"/>
</dbReference>
<keyword evidence="1" id="KW-0732">Signal</keyword>
<feature type="signal peptide" evidence="1">
    <location>
        <begin position="1"/>
        <end position="19"/>
    </location>
</feature>
<proteinExistence type="predicted"/>
<reference evidence="3 4" key="1">
    <citation type="submission" date="2018-03" db="EMBL/GenBank/DDBJ databases">
        <title>Genomic Encyclopedia of Archaeal and Bacterial Type Strains, Phase II (KMG-II): from individual species to whole genera.</title>
        <authorList>
            <person name="Goeker M."/>
        </authorList>
    </citation>
    <scope>NUCLEOTIDE SEQUENCE [LARGE SCALE GENOMIC DNA]</scope>
    <source>
        <strain evidence="3 4">DSM 29057</strain>
    </source>
</reference>
<dbReference type="RefSeq" id="WP_106598434.1">
    <property type="nucleotide sequence ID" value="NZ_PYAS01000015.1"/>
</dbReference>
<dbReference type="OrthoDB" id="9342482at2"/>
<evidence type="ECO:0000313" key="3">
    <source>
        <dbReference type="EMBL" id="PSL23864.1"/>
    </source>
</evidence>
<keyword evidence="4" id="KW-1185">Reference proteome</keyword>
<evidence type="ECO:0000259" key="2">
    <source>
        <dbReference type="Pfam" id="PF18962"/>
    </source>
</evidence>
<dbReference type="InterPro" id="IPR009003">
    <property type="entry name" value="Peptidase_S1_PA"/>
</dbReference>
<dbReference type="InterPro" id="IPR026444">
    <property type="entry name" value="Secre_tail"/>
</dbReference>
<dbReference type="InterPro" id="IPR043504">
    <property type="entry name" value="Peptidase_S1_PA_chymotrypsin"/>
</dbReference>
<dbReference type="EMBL" id="PYAS01000015">
    <property type="protein sequence ID" value="PSL23864.1"/>
    <property type="molecule type" value="Genomic_DNA"/>
</dbReference>
<dbReference type="Pfam" id="PF13365">
    <property type="entry name" value="Trypsin_2"/>
    <property type="match status" value="1"/>
</dbReference>
<dbReference type="Pfam" id="PF18962">
    <property type="entry name" value="Por_Secre_tail"/>
    <property type="match status" value="1"/>
</dbReference>
<name>A0A2P8FQ73_9BACT</name>
<feature type="domain" description="Secretion system C-terminal sorting" evidence="2">
    <location>
        <begin position="637"/>
        <end position="719"/>
    </location>
</feature>
<sequence>MKKIYLAAALCWLATLSFAQVRTRSLKPETVKEYSRFVPTSKKALSTVQLPKVNVSQLLKEDEKEASLGLPFRFGKALDVKINLANSGKWETVDGGRIWRMLIDVPEAKTVNMIFDRFYLPEGATMFIINGDRTVVSGPIDHTQNSLAGTFSSGLLKGSSVIIELFEPAEFFAKTELQISKVVHGYRLTPMAGGFGQAAPDPCERNVNCAEGNNWQNEKGMVAMVLLNNNERICSGSLLNNTCNNMTPNFLTAFHCLDLNEDGAAGGDEIAAAQTWHFMFQYMSAGCTPSTDDFNVVEFAGATYRAGWNISDFALLELNQTPEPGTGVVYAGWSRTNAAPTSSVGIHHPKGDVMKISVENNVATSVDWNGVGPNTHWGVNFETGTVERGSSGSPLFNQNHRVVGQLHGGRLTGGDYEGRCINRDARYGRFDVSWVGGGTNDTRLSNWLDPSGSGATDVGPLTIPSISGPSVLCTSGTYTLNNVPGGVPVSWSVSTPSGVTPTSGSGNVANLTMINPEDVTITYRIGCNATRGITRRIYVGPPQFSGFLVNGQSTSNGSGCTNSYIPIAAVPNDPSANYYWSQSDPNGFIANATQSSTAFTGYNASCYYLNVNISNACGSRNETLTMCLNNCFAKYSVFPNPAKDYITVEFGQIESAESLPDEIVLLSEKSTTPVENIDVQTLYQRNGLKNGKQVEIDAKALPRGTYYLHIKNSRLQEKKVDVVRILLD</sequence>
<feature type="chain" id="PRO_5015188112" evidence="1">
    <location>
        <begin position="20"/>
        <end position="728"/>
    </location>
</feature>
<dbReference type="PANTHER" id="PTHR36234:SF5">
    <property type="entry name" value="LYSYL ENDOPEPTIDASE"/>
    <property type="match status" value="1"/>
</dbReference>
<gene>
    <name evidence="3" type="ORF">CLV60_11559</name>
</gene>